<dbReference type="InterPro" id="IPR011946">
    <property type="entry name" value="Integrase_integron-type"/>
</dbReference>
<dbReference type="InterPro" id="IPR010998">
    <property type="entry name" value="Integrase_recombinase_N"/>
</dbReference>
<feature type="region of interest" description="Disordered" evidence="6">
    <location>
        <begin position="82"/>
        <end position="121"/>
    </location>
</feature>
<dbReference type="PANTHER" id="PTHR30349">
    <property type="entry name" value="PHAGE INTEGRASE-RELATED"/>
    <property type="match status" value="1"/>
</dbReference>
<dbReference type="InterPro" id="IPR050090">
    <property type="entry name" value="Tyrosine_recombinase_XerCD"/>
</dbReference>
<keyword evidence="10" id="KW-1185">Reference proteome</keyword>
<gene>
    <name evidence="9" type="ORF">LZ24_01395</name>
</gene>
<dbReference type="InterPro" id="IPR044068">
    <property type="entry name" value="CB"/>
</dbReference>
<dbReference type="EMBL" id="VLLC01000009">
    <property type="protein sequence ID" value="TWI72984.1"/>
    <property type="molecule type" value="Genomic_DNA"/>
</dbReference>
<protein>
    <submittedName>
        <fullName evidence="9">Integron integrase</fullName>
    </submittedName>
</protein>
<dbReference type="PANTHER" id="PTHR30349:SF64">
    <property type="entry name" value="PROPHAGE INTEGRASE INTD-RELATED"/>
    <property type="match status" value="1"/>
</dbReference>
<evidence type="ECO:0000256" key="4">
    <source>
        <dbReference type="ARBA" id="ARBA00023172"/>
    </source>
</evidence>
<dbReference type="GO" id="GO:0015074">
    <property type="term" value="P:DNA integration"/>
    <property type="evidence" value="ECO:0007669"/>
    <property type="project" value="UniProtKB-KW"/>
</dbReference>
<feature type="domain" description="Core-binding (CB)" evidence="8">
    <location>
        <begin position="157"/>
        <end position="247"/>
    </location>
</feature>
<accession>A0A562RWX5</accession>
<dbReference type="InterPro" id="IPR013762">
    <property type="entry name" value="Integrase-like_cat_sf"/>
</dbReference>
<feature type="domain" description="Tyr recombinase" evidence="7">
    <location>
        <begin position="265"/>
        <end position="482"/>
    </location>
</feature>
<keyword evidence="2" id="KW-0229">DNA integration</keyword>
<name>A0A562RWX5_9BACT</name>
<dbReference type="GO" id="GO:0003677">
    <property type="term" value="F:DNA binding"/>
    <property type="evidence" value="ECO:0007669"/>
    <property type="project" value="UniProtKB-UniRule"/>
</dbReference>
<dbReference type="InterPro" id="IPR002104">
    <property type="entry name" value="Integrase_catalytic"/>
</dbReference>
<comment type="caution">
    <text evidence="9">The sequence shown here is derived from an EMBL/GenBank/DDBJ whole genome shotgun (WGS) entry which is preliminary data.</text>
</comment>
<dbReference type="Gene3D" id="1.10.443.10">
    <property type="entry name" value="Intergrase catalytic core"/>
    <property type="match status" value="1"/>
</dbReference>
<dbReference type="OrthoDB" id="9801717at2"/>
<dbReference type="AlphaFoldDB" id="A0A562RWX5"/>
<dbReference type="Proteomes" id="UP000318307">
    <property type="component" value="Unassembled WGS sequence"/>
</dbReference>
<evidence type="ECO:0000256" key="2">
    <source>
        <dbReference type="ARBA" id="ARBA00022908"/>
    </source>
</evidence>
<dbReference type="PROSITE" id="PS51900">
    <property type="entry name" value="CB"/>
    <property type="match status" value="1"/>
</dbReference>
<evidence type="ECO:0000313" key="9">
    <source>
        <dbReference type="EMBL" id="TWI72984.1"/>
    </source>
</evidence>
<sequence length="495" mass="57102">MIKLPEPLEEKFQMLLEKDAIPPRERPNYLKWLRSYLDFCKKKVLSDTDSQSILPFTERLKEKKKTATQIHQAEQAVKIYHSGISMPPPPEPPARPADCSPENSDFSGKKPPLEQEAPTPLFSQTEMKVKKRFIPDQHQNPAPPAPASASPSSSHQNQAHKAPSPWDQALLSLSNEIKVRQYSPKTLKAYTLWAEKLRYFTLHKPPEMLDVEDVKRFLTHLAVERKVAASSQNQAFNALLFFFRHVLHREFGTLEGVVRVKRKPYIPVVLSREEVWRVIENLKYPFDLIVKILYGCGLRLSECMKLRIQDFNFDTMILTIHDGKGKKDRTVPIPQKLKKELENHLHLVVEKHEKDLAAGYAGVFLPSAIERKYPGAAKELVWQWFFPSKELTLVPDTGELRRYHLHETHVQKAIKMAVRKSRLLKRASAHTFRHTFASHLLAANVDLRTIQELLGHSDIRTTMIYTHTVVSTTIKEKKSPLDFEDREPVRSLTLH</sequence>
<dbReference type="Pfam" id="PF13495">
    <property type="entry name" value="Phage_int_SAM_4"/>
    <property type="match status" value="1"/>
</dbReference>
<evidence type="ECO:0000256" key="3">
    <source>
        <dbReference type="ARBA" id="ARBA00023125"/>
    </source>
</evidence>
<dbReference type="NCBIfam" id="TIGR02249">
    <property type="entry name" value="integrase_gron"/>
    <property type="match status" value="1"/>
</dbReference>
<evidence type="ECO:0000256" key="6">
    <source>
        <dbReference type="SAM" id="MobiDB-lite"/>
    </source>
</evidence>
<evidence type="ECO:0000313" key="10">
    <source>
        <dbReference type="Proteomes" id="UP000318307"/>
    </source>
</evidence>
<evidence type="ECO:0000259" key="8">
    <source>
        <dbReference type="PROSITE" id="PS51900"/>
    </source>
</evidence>
<evidence type="ECO:0000256" key="1">
    <source>
        <dbReference type="ARBA" id="ARBA00008857"/>
    </source>
</evidence>
<proteinExistence type="inferred from homology"/>
<feature type="compositionally biased region" description="Low complexity" evidence="6">
    <location>
        <begin position="147"/>
        <end position="160"/>
    </location>
</feature>
<dbReference type="PROSITE" id="PS51898">
    <property type="entry name" value="TYR_RECOMBINASE"/>
    <property type="match status" value="1"/>
</dbReference>
<reference evidence="9 10" key="1">
    <citation type="submission" date="2019-07" db="EMBL/GenBank/DDBJ databases">
        <title>Genome sequencing of 100 strains of the haloalkaliphilic chemolithoautotrophic sulfur-oxidizing bacterium Thioalkalivibrio.</title>
        <authorList>
            <person name="Muyzer G."/>
        </authorList>
    </citation>
    <scope>NUCLEOTIDE SEQUENCE [LARGE SCALE GENOMIC DNA]</scope>
    <source>
        <strain evidence="9 10">ASO4-4</strain>
    </source>
</reference>
<dbReference type="SUPFAM" id="SSF56349">
    <property type="entry name" value="DNA breaking-rejoining enzymes"/>
    <property type="match status" value="1"/>
</dbReference>
<dbReference type="InterPro" id="IPR011010">
    <property type="entry name" value="DNA_brk_join_enz"/>
</dbReference>
<evidence type="ECO:0000259" key="7">
    <source>
        <dbReference type="PROSITE" id="PS51898"/>
    </source>
</evidence>
<dbReference type="RefSeq" id="WP_144683922.1">
    <property type="nucleotide sequence ID" value="NZ_VLLC01000009.1"/>
</dbReference>
<keyword evidence="4" id="KW-0233">DNA recombination</keyword>
<dbReference type="GO" id="GO:0006310">
    <property type="term" value="P:DNA recombination"/>
    <property type="evidence" value="ECO:0007669"/>
    <property type="project" value="UniProtKB-KW"/>
</dbReference>
<keyword evidence="3 5" id="KW-0238">DNA-binding</keyword>
<feature type="compositionally biased region" description="Pro residues" evidence="6">
    <location>
        <begin position="86"/>
        <end position="95"/>
    </location>
</feature>
<feature type="region of interest" description="Disordered" evidence="6">
    <location>
        <begin position="136"/>
        <end position="164"/>
    </location>
</feature>
<dbReference type="InterPro" id="IPR004107">
    <property type="entry name" value="Integrase_SAM-like_N"/>
</dbReference>
<comment type="similarity">
    <text evidence="1">Belongs to the 'phage' integrase family.</text>
</comment>
<dbReference type="Pfam" id="PF00589">
    <property type="entry name" value="Phage_integrase"/>
    <property type="match status" value="1"/>
</dbReference>
<organism evidence="9 10">
    <name type="scientific">Desulfobotulus alkaliphilus</name>
    <dbReference type="NCBI Taxonomy" id="622671"/>
    <lineage>
        <taxon>Bacteria</taxon>
        <taxon>Pseudomonadati</taxon>
        <taxon>Thermodesulfobacteriota</taxon>
        <taxon>Desulfobacteria</taxon>
        <taxon>Desulfobacterales</taxon>
        <taxon>Desulfobacteraceae</taxon>
        <taxon>Desulfobotulus</taxon>
    </lineage>
</organism>
<dbReference type="Gene3D" id="1.10.150.130">
    <property type="match status" value="2"/>
</dbReference>
<evidence type="ECO:0000256" key="5">
    <source>
        <dbReference type="PROSITE-ProRule" id="PRU01248"/>
    </source>
</evidence>